<organism evidence="1 2">
    <name type="scientific">Jatropha curcas</name>
    <name type="common">Barbados nut</name>
    <dbReference type="NCBI Taxonomy" id="180498"/>
    <lineage>
        <taxon>Eukaryota</taxon>
        <taxon>Viridiplantae</taxon>
        <taxon>Streptophyta</taxon>
        <taxon>Embryophyta</taxon>
        <taxon>Tracheophyta</taxon>
        <taxon>Spermatophyta</taxon>
        <taxon>Magnoliopsida</taxon>
        <taxon>eudicotyledons</taxon>
        <taxon>Gunneridae</taxon>
        <taxon>Pentapetalae</taxon>
        <taxon>rosids</taxon>
        <taxon>fabids</taxon>
        <taxon>Malpighiales</taxon>
        <taxon>Euphorbiaceae</taxon>
        <taxon>Crotonoideae</taxon>
        <taxon>Jatropheae</taxon>
        <taxon>Jatropha</taxon>
    </lineage>
</organism>
<protein>
    <submittedName>
        <fullName evidence="1">Uncharacterized protein</fullName>
    </submittedName>
</protein>
<proteinExistence type="predicted"/>
<accession>A0A067KR57</accession>
<evidence type="ECO:0000313" key="1">
    <source>
        <dbReference type="EMBL" id="KDP34294.1"/>
    </source>
</evidence>
<name>A0A067KR57_JATCU</name>
<dbReference type="AlphaFoldDB" id="A0A067KR57"/>
<sequence length="100" mass="11487">MDPGSNEPETAGKEEEVVVEDIIDAEIEKLKISDEEEKELKTEAKKTSEYISAHRSKEAMLNRMERDLIEEHNRELNKAIKHAKAMVAYTQSLIESMKKV</sequence>
<gene>
    <name evidence="1" type="ORF">JCGZ_12823</name>
</gene>
<dbReference type="EMBL" id="KK914536">
    <property type="protein sequence ID" value="KDP34294.1"/>
    <property type="molecule type" value="Genomic_DNA"/>
</dbReference>
<evidence type="ECO:0000313" key="2">
    <source>
        <dbReference type="Proteomes" id="UP000027138"/>
    </source>
</evidence>
<reference evidence="1 2" key="1">
    <citation type="journal article" date="2014" name="PLoS ONE">
        <title>Global Analysis of Gene Expression Profiles in Physic Nut (Jatropha curcas L.) Seedlings Exposed to Salt Stress.</title>
        <authorList>
            <person name="Zhang L."/>
            <person name="Zhang C."/>
            <person name="Wu P."/>
            <person name="Chen Y."/>
            <person name="Li M."/>
            <person name="Jiang H."/>
            <person name="Wu G."/>
        </authorList>
    </citation>
    <scope>NUCLEOTIDE SEQUENCE [LARGE SCALE GENOMIC DNA]</scope>
    <source>
        <strain evidence="2">cv. GZQX0401</strain>
        <tissue evidence="1">Young leaves</tissue>
    </source>
</reference>
<keyword evidence="2" id="KW-1185">Reference proteome</keyword>
<dbReference type="Proteomes" id="UP000027138">
    <property type="component" value="Unassembled WGS sequence"/>
</dbReference>